<accession>R0MR45</accession>
<organism evidence="1 2">
    <name type="scientific">Nosema bombycis (strain CQ1 / CVCC 102059)</name>
    <name type="common">Microsporidian parasite</name>
    <name type="synonym">Pebrine of silkworm</name>
    <dbReference type="NCBI Taxonomy" id="578461"/>
    <lineage>
        <taxon>Eukaryota</taxon>
        <taxon>Fungi</taxon>
        <taxon>Fungi incertae sedis</taxon>
        <taxon>Microsporidia</taxon>
        <taxon>Nosematidae</taxon>
        <taxon>Nosema</taxon>
    </lineage>
</organism>
<sequence length="198" mass="23473">MDSKIEDIIQSKISEKDCKIIFYYGKIVDRHKENRISLESLGPVVLNTLPPFYKFKRFTNEIFYNQAISKMKTSIRSSDSLLVYYDGSNSVDDFRDPFTTLFVHLPSKKCDLMIKCFNSKKKEIKSPIFEELQREIIECKTSQWNLRCIKSKNKSEILLYEVNVEVKDVFCIKSLLFDLFDDVFCKKKQEDDREDPWI</sequence>
<dbReference type="VEuPathDB" id="MicrosporidiaDB:NBO_6g0103"/>
<dbReference type="EMBL" id="KB908914">
    <property type="protein sequence ID" value="EOB15353.1"/>
    <property type="molecule type" value="Genomic_DNA"/>
</dbReference>
<dbReference type="OrthoDB" id="10460151at2759"/>
<dbReference type="HOGENOM" id="CLU_1378503_0_0_1"/>
<keyword evidence="2" id="KW-1185">Reference proteome</keyword>
<dbReference type="AlphaFoldDB" id="R0MR45"/>
<protein>
    <submittedName>
        <fullName evidence="1">Uncharacterized protein</fullName>
    </submittedName>
</protein>
<gene>
    <name evidence="1" type="ORF">NBO_6g0103</name>
</gene>
<dbReference type="Proteomes" id="UP000016927">
    <property type="component" value="Unassembled WGS sequence"/>
</dbReference>
<reference evidence="1 2" key="1">
    <citation type="journal article" date="2013" name="BMC Genomics">
        <title>Comparative genomics of parasitic silkworm microsporidia reveal an association between genome expansion and host adaptation.</title>
        <authorList>
            <person name="Pan G."/>
            <person name="Xu J."/>
            <person name="Li T."/>
            <person name="Xia Q."/>
            <person name="Liu S.L."/>
            <person name="Zhang G."/>
            <person name="Li S."/>
            <person name="Li C."/>
            <person name="Liu H."/>
            <person name="Yang L."/>
            <person name="Liu T."/>
            <person name="Zhang X."/>
            <person name="Wu Z."/>
            <person name="Fan W."/>
            <person name="Dang X."/>
            <person name="Xiang H."/>
            <person name="Tao M."/>
            <person name="Li Y."/>
            <person name="Hu J."/>
            <person name="Li Z."/>
            <person name="Lin L."/>
            <person name="Luo J."/>
            <person name="Geng L."/>
            <person name="Wang L."/>
            <person name="Long M."/>
            <person name="Wan Y."/>
            <person name="He N."/>
            <person name="Zhang Z."/>
            <person name="Lu C."/>
            <person name="Keeling P.J."/>
            <person name="Wang J."/>
            <person name="Xiang Z."/>
            <person name="Zhou Z."/>
        </authorList>
    </citation>
    <scope>NUCLEOTIDE SEQUENCE [LARGE SCALE GENOMIC DNA]</scope>
    <source>
        <strain evidence="2">CQ1 / CVCC 102059</strain>
    </source>
</reference>
<evidence type="ECO:0000313" key="1">
    <source>
        <dbReference type="EMBL" id="EOB15353.1"/>
    </source>
</evidence>
<name>R0MR45_NOSB1</name>
<evidence type="ECO:0000313" key="2">
    <source>
        <dbReference type="Proteomes" id="UP000016927"/>
    </source>
</evidence>
<proteinExistence type="predicted"/>